<proteinExistence type="predicted"/>
<dbReference type="Proteomes" id="UP001295420">
    <property type="component" value="Unassembled WGS sequence"/>
</dbReference>
<name>A0AAU9Q7A3_9VIBR</name>
<dbReference type="EMBL" id="CAKMTQ010000015">
    <property type="protein sequence ID" value="CAH1528789.1"/>
    <property type="molecule type" value="Genomic_DNA"/>
</dbReference>
<reference evidence="1" key="1">
    <citation type="submission" date="2022-01" db="EMBL/GenBank/DDBJ databases">
        <authorList>
            <person name="Lagorce A."/>
        </authorList>
    </citation>
    <scope>NUCLEOTIDE SEQUENCE</scope>
    <source>
        <strain evidence="1">Th15_F1_D04</strain>
    </source>
</reference>
<sequence>MSTVYAKYLTDSLGKASKCLVFLSKLSHHSIRLNKQQTIQTIANESNEAEVHKTKKTVAREWRRFSWLSFAR</sequence>
<gene>
    <name evidence="1" type="ORF">THF1D04_220038</name>
</gene>
<accession>A0AAU9Q7A3</accession>
<evidence type="ECO:0000313" key="2">
    <source>
        <dbReference type="Proteomes" id="UP001295420"/>
    </source>
</evidence>
<comment type="caution">
    <text evidence="1">The sequence shown here is derived from an EMBL/GenBank/DDBJ whole genome shotgun (WGS) entry which is preliminary data.</text>
</comment>
<evidence type="ECO:0000313" key="1">
    <source>
        <dbReference type="EMBL" id="CAH1528789.1"/>
    </source>
</evidence>
<dbReference type="AlphaFoldDB" id="A0AAU9Q7A3"/>
<organism evidence="1 2">
    <name type="scientific">Vibrio owensii</name>
    <dbReference type="NCBI Taxonomy" id="696485"/>
    <lineage>
        <taxon>Bacteria</taxon>
        <taxon>Pseudomonadati</taxon>
        <taxon>Pseudomonadota</taxon>
        <taxon>Gammaproteobacteria</taxon>
        <taxon>Vibrionales</taxon>
        <taxon>Vibrionaceae</taxon>
        <taxon>Vibrio</taxon>
    </lineage>
</organism>
<protein>
    <submittedName>
        <fullName evidence="1">Uncharacterized protein</fullName>
    </submittedName>
</protein>